<dbReference type="InterPro" id="IPR011011">
    <property type="entry name" value="Znf_FYVE_PHD"/>
</dbReference>
<proteinExistence type="predicted"/>
<gene>
    <name evidence="6" type="ORF">B296_00033447</name>
</gene>
<dbReference type="InterPro" id="IPR045893">
    <property type="entry name" value="FREE1"/>
</dbReference>
<dbReference type="Pfam" id="PF01363">
    <property type="entry name" value="FYVE"/>
    <property type="match status" value="1"/>
</dbReference>
<sequence>MNLIKPANEEKDHWVPDEAVSKCTSCGSDFGAFNRRHHCRNCGDIFCDKCTKGRIALTADENAQQVRVCDRCMAEVTRRLSNAKEAASKPAGLQTHEDLARKLQACGGYYLTVPRSTKVSGKGMREVACPICTVHLQVQVPASGSETIECGVCQHPFLVSAR</sequence>
<dbReference type="GO" id="GO:0008270">
    <property type="term" value="F:zinc ion binding"/>
    <property type="evidence" value="ECO:0007669"/>
    <property type="project" value="UniProtKB-KW"/>
</dbReference>
<dbReference type="SMART" id="SM00064">
    <property type="entry name" value="FYVE"/>
    <property type="match status" value="1"/>
</dbReference>
<dbReference type="PANTHER" id="PTHR46977">
    <property type="entry name" value="PROTEIN FREE1"/>
    <property type="match status" value="1"/>
</dbReference>
<dbReference type="AlphaFoldDB" id="A0A426YPR1"/>
<protein>
    <recommendedName>
        <fullName evidence="5">FYVE-type domain-containing protein</fullName>
    </recommendedName>
</protein>
<dbReference type="GO" id="GO:0031902">
    <property type="term" value="C:late endosome membrane"/>
    <property type="evidence" value="ECO:0007669"/>
    <property type="project" value="TreeGrafter"/>
</dbReference>
<accession>A0A426YPR1</accession>
<dbReference type="Proteomes" id="UP000287651">
    <property type="component" value="Unassembled WGS sequence"/>
</dbReference>
<dbReference type="Gene3D" id="3.30.40.10">
    <property type="entry name" value="Zinc/RING finger domain, C3HC4 (zinc finger)"/>
    <property type="match status" value="1"/>
</dbReference>
<feature type="domain" description="FYVE-type" evidence="5">
    <location>
        <begin position="17"/>
        <end position="77"/>
    </location>
</feature>
<evidence type="ECO:0000313" key="7">
    <source>
        <dbReference type="Proteomes" id="UP000287651"/>
    </source>
</evidence>
<dbReference type="PROSITE" id="PS50178">
    <property type="entry name" value="ZF_FYVE"/>
    <property type="match status" value="1"/>
</dbReference>
<dbReference type="InterPro" id="IPR017455">
    <property type="entry name" value="Znf_FYVE-rel"/>
</dbReference>
<dbReference type="FunFam" id="3.30.40.10:FF:000312">
    <property type="entry name" value="Zinc finger, FYVE-type, endofin"/>
    <property type="match status" value="1"/>
</dbReference>
<dbReference type="GO" id="GO:0070676">
    <property type="term" value="P:intralumenal vesicle formation"/>
    <property type="evidence" value="ECO:0007669"/>
    <property type="project" value="TreeGrafter"/>
</dbReference>
<keyword evidence="2 4" id="KW-0863">Zinc-finger</keyword>
<dbReference type="GO" id="GO:0043130">
    <property type="term" value="F:ubiquitin binding"/>
    <property type="evidence" value="ECO:0007669"/>
    <property type="project" value="InterPro"/>
</dbReference>
<dbReference type="SUPFAM" id="SSF57903">
    <property type="entry name" value="FYVE/PHD zinc finger"/>
    <property type="match status" value="1"/>
</dbReference>
<dbReference type="InterPro" id="IPR000306">
    <property type="entry name" value="Znf_FYVE"/>
</dbReference>
<evidence type="ECO:0000256" key="1">
    <source>
        <dbReference type="ARBA" id="ARBA00022723"/>
    </source>
</evidence>
<comment type="caution">
    <text evidence="6">The sequence shown here is derived from an EMBL/GenBank/DDBJ whole genome shotgun (WGS) entry which is preliminary data.</text>
</comment>
<evidence type="ECO:0000256" key="3">
    <source>
        <dbReference type="ARBA" id="ARBA00022833"/>
    </source>
</evidence>
<dbReference type="InterPro" id="IPR013083">
    <property type="entry name" value="Znf_RING/FYVE/PHD"/>
</dbReference>
<name>A0A426YPR1_ENSVE</name>
<reference evidence="6 7" key="1">
    <citation type="journal article" date="2014" name="Agronomy (Basel)">
        <title>A Draft Genome Sequence for Ensete ventricosum, the Drought-Tolerant Tree Against Hunger.</title>
        <authorList>
            <person name="Harrison J."/>
            <person name="Moore K.A."/>
            <person name="Paszkiewicz K."/>
            <person name="Jones T."/>
            <person name="Grant M."/>
            <person name="Ambacheew D."/>
            <person name="Muzemil S."/>
            <person name="Studholme D.J."/>
        </authorList>
    </citation>
    <scope>NUCLEOTIDE SEQUENCE [LARGE SCALE GENOMIC DNA]</scope>
</reference>
<dbReference type="PANTHER" id="PTHR46977:SF1">
    <property type="entry name" value="PROTEIN FREE1"/>
    <property type="match status" value="1"/>
</dbReference>
<dbReference type="GO" id="GO:0000813">
    <property type="term" value="C:ESCRT I complex"/>
    <property type="evidence" value="ECO:0007669"/>
    <property type="project" value="TreeGrafter"/>
</dbReference>
<evidence type="ECO:0000259" key="5">
    <source>
        <dbReference type="PROSITE" id="PS50178"/>
    </source>
</evidence>
<evidence type="ECO:0000256" key="2">
    <source>
        <dbReference type="ARBA" id="ARBA00022771"/>
    </source>
</evidence>
<organism evidence="6 7">
    <name type="scientific">Ensete ventricosum</name>
    <name type="common">Abyssinian banana</name>
    <name type="synonym">Musa ensete</name>
    <dbReference type="NCBI Taxonomy" id="4639"/>
    <lineage>
        <taxon>Eukaryota</taxon>
        <taxon>Viridiplantae</taxon>
        <taxon>Streptophyta</taxon>
        <taxon>Embryophyta</taxon>
        <taxon>Tracheophyta</taxon>
        <taxon>Spermatophyta</taxon>
        <taxon>Magnoliopsida</taxon>
        <taxon>Liliopsida</taxon>
        <taxon>Zingiberales</taxon>
        <taxon>Musaceae</taxon>
        <taxon>Ensete</taxon>
    </lineage>
</organism>
<keyword evidence="1" id="KW-0479">Metal-binding</keyword>
<dbReference type="EMBL" id="AMZH03011006">
    <property type="protein sequence ID" value="RRT53700.1"/>
    <property type="molecule type" value="Genomic_DNA"/>
</dbReference>
<evidence type="ECO:0000313" key="6">
    <source>
        <dbReference type="EMBL" id="RRT53700.1"/>
    </source>
</evidence>
<dbReference type="GO" id="GO:0036258">
    <property type="term" value="P:multivesicular body assembly"/>
    <property type="evidence" value="ECO:0007669"/>
    <property type="project" value="InterPro"/>
</dbReference>
<keyword evidence="3" id="KW-0862">Zinc</keyword>
<evidence type="ECO:0000256" key="4">
    <source>
        <dbReference type="PROSITE-ProRule" id="PRU00091"/>
    </source>
</evidence>